<feature type="transmembrane region" description="Helical" evidence="8">
    <location>
        <begin position="167"/>
        <end position="193"/>
    </location>
</feature>
<dbReference type="Pfam" id="PF00083">
    <property type="entry name" value="Sugar_tr"/>
    <property type="match status" value="1"/>
</dbReference>
<dbReference type="OrthoDB" id="6133115at2759"/>
<dbReference type="EMBL" id="OV725082">
    <property type="protein sequence ID" value="CAH1406567.1"/>
    <property type="molecule type" value="Genomic_DNA"/>
</dbReference>
<keyword evidence="6 8" id="KW-1133">Transmembrane helix</keyword>
<keyword evidence="9" id="KW-0732">Signal</keyword>
<comment type="subcellular location">
    <subcellularLocation>
        <location evidence="1">Cell membrane</location>
        <topology evidence="1">Multi-pass membrane protein</topology>
    </subcellularLocation>
</comment>
<feature type="chain" id="PRO_5040457257" description="Major facilitator superfamily (MFS) profile domain-containing protein" evidence="9">
    <location>
        <begin position="23"/>
        <end position="472"/>
    </location>
</feature>
<evidence type="ECO:0000256" key="6">
    <source>
        <dbReference type="ARBA" id="ARBA00022989"/>
    </source>
</evidence>
<reference evidence="11" key="1">
    <citation type="submission" date="2022-01" db="EMBL/GenBank/DDBJ databases">
        <authorList>
            <person name="King R."/>
        </authorList>
    </citation>
    <scope>NUCLEOTIDE SEQUENCE</scope>
</reference>
<proteinExistence type="predicted"/>
<evidence type="ECO:0000256" key="2">
    <source>
        <dbReference type="ARBA" id="ARBA00022448"/>
    </source>
</evidence>
<feature type="transmembrane region" description="Helical" evidence="8">
    <location>
        <begin position="138"/>
        <end position="161"/>
    </location>
</feature>
<keyword evidence="4" id="KW-0762">Sugar transport</keyword>
<evidence type="ECO:0000259" key="10">
    <source>
        <dbReference type="PROSITE" id="PS50850"/>
    </source>
</evidence>
<keyword evidence="5 8" id="KW-0812">Transmembrane</keyword>
<name>A0A9P0HRS8_NEZVI</name>
<dbReference type="Gene3D" id="1.20.1250.20">
    <property type="entry name" value="MFS general substrate transporter like domains"/>
    <property type="match status" value="1"/>
</dbReference>
<feature type="transmembrane region" description="Helical" evidence="8">
    <location>
        <begin position="428"/>
        <end position="448"/>
    </location>
</feature>
<dbReference type="Proteomes" id="UP001152798">
    <property type="component" value="Chromosome 6"/>
</dbReference>
<dbReference type="FunFam" id="1.20.1250.20:FF:000218">
    <property type="entry name" value="facilitated trehalose transporter Tret1"/>
    <property type="match status" value="1"/>
</dbReference>
<keyword evidence="3" id="KW-1003">Cell membrane</keyword>
<dbReference type="PANTHER" id="PTHR48021:SF39">
    <property type="entry name" value="MAJOR FACILITATOR SUPERFAMILY (MFS) PROFILE DOMAIN-CONTAINING PROTEIN"/>
    <property type="match status" value="1"/>
</dbReference>
<feature type="transmembrane region" description="Helical" evidence="8">
    <location>
        <begin position="332"/>
        <end position="353"/>
    </location>
</feature>
<organism evidence="11 12">
    <name type="scientific">Nezara viridula</name>
    <name type="common">Southern green stink bug</name>
    <name type="synonym">Cimex viridulus</name>
    <dbReference type="NCBI Taxonomy" id="85310"/>
    <lineage>
        <taxon>Eukaryota</taxon>
        <taxon>Metazoa</taxon>
        <taxon>Ecdysozoa</taxon>
        <taxon>Arthropoda</taxon>
        <taxon>Hexapoda</taxon>
        <taxon>Insecta</taxon>
        <taxon>Pterygota</taxon>
        <taxon>Neoptera</taxon>
        <taxon>Paraneoptera</taxon>
        <taxon>Hemiptera</taxon>
        <taxon>Heteroptera</taxon>
        <taxon>Panheteroptera</taxon>
        <taxon>Pentatomomorpha</taxon>
        <taxon>Pentatomoidea</taxon>
        <taxon>Pentatomidae</taxon>
        <taxon>Pentatominae</taxon>
        <taxon>Nezara</taxon>
    </lineage>
</organism>
<protein>
    <recommendedName>
        <fullName evidence="10">Major facilitator superfamily (MFS) profile domain-containing protein</fullName>
    </recommendedName>
</protein>
<feature type="signal peptide" evidence="9">
    <location>
        <begin position="1"/>
        <end position="22"/>
    </location>
</feature>
<keyword evidence="7 8" id="KW-0472">Membrane</keyword>
<dbReference type="PROSITE" id="PS50850">
    <property type="entry name" value="MFS"/>
    <property type="match status" value="1"/>
</dbReference>
<keyword evidence="2" id="KW-0813">Transport</keyword>
<dbReference type="InterPro" id="IPR005828">
    <property type="entry name" value="MFS_sugar_transport-like"/>
</dbReference>
<dbReference type="InterPro" id="IPR050549">
    <property type="entry name" value="MFS_Trehalose_Transporter"/>
</dbReference>
<feature type="transmembrane region" description="Helical" evidence="8">
    <location>
        <begin position="54"/>
        <end position="73"/>
    </location>
</feature>
<feature type="transmembrane region" description="Helical" evidence="8">
    <location>
        <begin position="262"/>
        <end position="280"/>
    </location>
</feature>
<feature type="transmembrane region" description="Helical" evidence="8">
    <location>
        <begin position="80"/>
        <end position="99"/>
    </location>
</feature>
<dbReference type="GO" id="GO:0005886">
    <property type="term" value="C:plasma membrane"/>
    <property type="evidence" value="ECO:0007669"/>
    <property type="project" value="UniProtKB-SubCell"/>
</dbReference>
<dbReference type="AlphaFoldDB" id="A0A9P0HRS8"/>
<dbReference type="GO" id="GO:0022857">
    <property type="term" value="F:transmembrane transporter activity"/>
    <property type="evidence" value="ECO:0007669"/>
    <property type="project" value="InterPro"/>
</dbReference>
<evidence type="ECO:0000256" key="5">
    <source>
        <dbReference type="ARBA" id="ARBA00022692"/>
    </source>
</evidence>
<accession>A0A9P0HRS8</accession>
<evidence type="ECO:0000313" key="11">
    <source>
        <dbReference type="EMBL" id="CAH1406567.1"/>
    </source>
</evidence>
<evidence type="ECO:0000256" key="8">
    <source>
        <dbReference type="SAM" id="Phobius"/>
    </source>
</evidence>
<feature type="transmembrane region" description="Helical" evidence="8">
    <location>
        <begin position="300"/>
        <end position="320"/>
    </location>
</feature>
<dbReference type="InterPro" id="IPR020846">
    <property type="entry name" value="MFS_dom"/>
</dbReference>
<dbReference type="SUPFAM" id="SSF103473">
    <property type="entry name" value="MFS general substrate transporter"/>
    <property type="match status" value="1"/>
</dbReference>
<dbReference type="InterPro" id="IPR036259">
    <property type="entry name" value="MFS_trans_sf"/>
</dbReference>
<feature type="domain" description="Major facilitator superfamily (MFS) profile" evidence="10">
    <location>
        <begin position="1"/>
        <end position="454"/>
    </location>
</feature>
<feature type="transmembrane region" description="Helical" evidence="8">
    <location>
        <begin position="105"/>
        <end position="126"/>
    </location>
</feature>
<feature type="transmembrane region" description="Helical" evidence="8">
    <location>
        <begin position="359"/>
        <end position="387"/>
    </location>
</feature>
<keyword evidence="12" id="KW-1185">Reference proteome</keyword>
<evidence type="ECO:0000256" key="7">
    <source>
        <dbReference type="ARBA" id="ARBA00023136"/>
    </source>
</evidence>
<evidence type="ECO:0000256" key="4">
    <source>
        <dbReference type="ARBA" id="ARBA00022597"/>
    </source>
</evidence>
<evidence type="ECO:0000256" key="3">
    <source>
        <dbReference type="ARBA" id="ARBA00022475"/>
    </source>
</evidence>
<evidence type="ECO:0000256" key="9">
    <source>
        <dbReference type="SAM" id="SignalP"/>
    </source>
</evidence>
<feature type="transmembrane region" description="Helical" evidence="8">
    <location>
        <begin position="399"/>
        <end position="422"/>
    </location>
</feature>
<evidence type="ECO:0000256" key="1">
    <source>
        <dbReference type="ARBA" id="ARBA00004651"/>
    </source>
</evidence>
<sequence>MAQSMLLFSLGMLVSVPTVVIPAVTRYSNLTGCNSTATSHDGCFRLTEGEASTFAGLVLIMQPLGSLLAGVIQESVGRKLCMLLVNIPELIGWLFLYYSTSSWQLYAAAISMGFSIGVMEAPTLSYVGEIAQPHLRGVLASCTSVYVSVGTLLMYSLGTFLHWKTAMAISTCVPVLTFVAILQIPESPVWLLLRGRDVEAMRSLCWLRGWTTPDKVEKELRQMQDHAIASKLVPSDISEKNPDGILRKPTFKEKMVDLMRPAMMRPLTLVICFFFFTHSAGLNGARPYLVKVYTRLGVSINPFLGTVLGAISQIIGVFVCMVSVRRVGKRKLALITMFLCSTINLCLGLYSLFHETGYLYLSWLPLVLMALLSFTANSGFAIIPWALLAEVFPPRGRGVGGGLSAASFYIEWFIVTKTWPYIQSVIQLYGMFFLYSSLGFIGTFYLYMNLPETEGKSLEEIEGMFKKNRLRR</sequence>
<gene>
    <name evidence="11" type="ORF">NEZAVI_LOCUS14478</name>
</gene>
<evidence type="ECO:0000313" key="12">
    <source>
        <dbReference type="Proteomes" id="UP001152798"/>
    </source>
</evidence>
<dbReference type="PANTHER" id="PTHR48021">
    <property type="match status" value="1"/>
</dbReference>